<evidence type="ECO:0000313" key="1">
    <source>
        <dbReference type="EMBL" id="GIY25843.1"/>
    </source>
</evidence>
<organism evidence="1 2">
    <name type="scientific">Caerostris darwini</name>
    <dbReference type="NCBI Taxonomy" id="1538125"/>
    <lineage>
        <taxon>Eukaryota</taxon>
        <taxon>Metazoa</taxon>
        <taxon>Ecdysozoa</taxon>
        <taxon>Arthropoda</taxon>
        <taxon>Chelicerata</taxon>
        <taxon>Arachnida</taxon>
        <taxon>Araneae</taxon>
        <taxon>Araneomorphae</taxon>
        <taxon>Entelegynae</taxon>
        <taxon>Araneoidea</taxon>
        <taxon>Araneidae</taxon>
        <taxon>Caerostris</taxon>
    </lineage>
</organism>
<proteinExistence type="predicted"/>
<dbReference type="EMBL" id="BPLQ01006858">
    <property type="protein sequence ID" value="GIY25843.1"/>
    <property type="molecule type" value="Genomic_DNA"/>
</dbReference>
<protein>
    <submittedName>
        <fullName evidence="1">Uncharacterized protein</fullName>
    </submittedName>
</protein>
<accession>A0AAV4RVD6</accession>
<dbReference type="AlphaFoldDB" id="A0AAV4RVD6"/>
<keyword evidence="2" id="KW-1185">Reference proteome</keyword>
<comment type="caution">
    <text evidence="1">The sequence shown here is derived from an EMBL/GenBank/DDBJ whole genome shotgun (WGS) entry which is preliminary data.</text>
</comment>
<gene>
    <name evidence="1" type="ORF">CDAR_282341</name>
</gene>
<sequence>MTASASMIPEASAEVASMALIIRSSMVPDHSGQSTFTRQRFIIMMNLCRVNADFPPWSGIIRAMEATSADASGILDAEAVMAMNKTKIMEKRI</sequence>
<evidence type="ECO:0000313" key="2">
    <source>
        <dbReference type="Proteomes" id="UP001054837"/>
    </source>
</evidence>
<reference evidence="1 2" key="1">
    <citation type="submission" date="2021-06" db="EMBL/GenBank/DDBJ databases">
        <title>Caerostris darwini draft genome.</title>
        <authorList>
            <person name="Kono N."/>
            <person name="Arakawa K."/>
        </authorList>
    </citation>
    <scope>NUCLEOTIDE SEQUENCE [LARGE SCALE GENOMIC DNA]</scope>
</reference>
<dbReference type="Proteomes" id="UP001054837">
    <property type="component" value="Unassembled WGS sequence"/>
</dbReference>
<name>A0AAV4RVD6_9ARAC</name>